<dbReference type="AlphaFoldDB" id="A0A0A9AHD8"/>
<accession>A0A0A9AHD8</accession>
<proteinExistence type="predicted"/>
<reference evidence="1" key="2">
    <citation type="journal article" date="2015" name="Data Brief">
        <title>Shoot transcriptome of the giant reed, Arundo donax.</title>
        <authorList>
            <person name="Barrero R.A."/>
            <person name="Guerrero F.D."/>
            <person name="Moolhuijzen P."/>
            <person name="Goolsby J.A."/>
            <person name="Tidwell J."/>
            <person name="Bellgard S.E."/>
            <person name="Bellgard M.I."/>
        </authorList>
    </citation>
    <scope>NUCLEOTIDE SEQUENCE</scope>
    <source>
        <tissue evidence="1">Shoot tissue taken approximately 20 cm above the soil surface</tissue>
    </source>
</reference>
<organism evidence="1">
    <name type="scientific">Arundo donax</name>
    <name type="common">Giant reed</name>
    <name type="synonym">Donax arundinaceus</name>
    <dbReference type="NCBI Taxonomy" id="35708"/>
    <lineage>
        <taxon>Eukaryota</taxon>
        <taxon>Viridiplantae</taxon>
        <taxon>Streptophyta</taxon>
        <taxon>Embryophyta</taxon>
        <taxon>Tracheophyta</taxon>
        <taxon>Spermatophyta</taxon>
        <taxon>Magnoliopsida</taxon>
        <taxon>Liliopsida</taxon>
        <taxon>Poales</taxon>
        <taxon>Poaceae</taxon>
        <taxon>PACMAD clade</taxon>
        <taxon>Arundinoideae</taxon>
        <taxon>Arundineae</taxon>
        <taxon>Arundo</taxon>
    </lineage>
</organism>
<reference evidence="1" key="1">
    <citation type="submission" date="2014-09" db="EMBL/GenBank/DDBJ databases">
        <authorList>
            <person name="Magalhaes I.L.F."/>
            <person name="Oliveira U."/>
            <person name="Santos F.R."/>
            <person name="Vidigal T.H.D.A."/>
            <person name="Brescovit A.D."/>
            <person name="Santos A.J."/>
        </authorList>
    </citation>
    <scope>NUCLEOTIDE SEQUENCE</scope>
    <source>
        <tissue evidence="1">Shoot tissue taken approximately 20 cm above the soil surface</tissue>
    </source>
</reference>
<name>A0A0A9AHD8_ARUDO</name>
<evidence type="ECO:0000313" key="1">
    <source>
        <dbReference type="EMBL" id="JAD49283.1"/>
    </source>
</evidence>
<protein>
    <submittedName>
        <fullName evidence="1">Uncharacterized protein</fullName>
    </submittedName>
</protein>
<sequence length="60" mass="6749">MAQRCVGAWAGAVGSSSARGPHGGATPRRRRLLHHSKRERRLVQCFCEQFVWFIVSVNNL</sequence>
<dbReference type="EMBL" id="GBRH01248612">
    <property type="protein sequence ID" value="JAD49283.1"/>
    <property type="molecule type" value="Transcribed_RNA"/>
</dbReference>